<feature type="domain" description="Fas-binding factor 1 C-terminal" evidence="3">
    <location>
        <begin position="620"/>
        <end position="969"/>
    </location>
</feature>
<dbReference type="InterPro" id="IPR033561">
    <property type="entry name" value="FBF1"/>
</dbReference>
<feature type="region of interest" description="Disordered" evidence="2">
    <location>
        <begin position="652"/>
        <end position="692"/>
    </location>
</feature>
<feature type="compositionally biased region" description="Low complexity" evidence="2">
    <location>
        <begin position="1"/>
        <end position="13"/>
    </location>
</feature>
<name>A0A1Y1HIG9_KLENI</name>
<keyword evidence="1" id="KW-0175">Coiled coil</keyword>
<dbReference type="PANTHER" id="PTHR33689">
    <property type="entry name" value="FAS-BINDING FACTOR 1"/>
    <property type="match status" value="1"/>
</dbReference>
<feature type="compositionally biased region" description="Polar residues" evidence="2">
    <location>
        <begin position="131"/>
        <end position="153"/>
    </location>
</feature>
<sequence length="1018" mass="109092">MPPSSSFLASAPAIGGTFRKTNGSSSSASLAELAPPPLASNSKRRSNVEDTAAIDALFDDGPKQRSGNAPEKGSKGKGRQSVHLSTTDALKTDPIDNPPKKSVLKSASPALALLSSQHSVSLNAQKDDASTSRPSSSYGIRSQSSADLLNSDSEPFGKEGGKRDKPRVTFAEPVRDSWEKDELKAHGEVGPSDRSGGSGVTNPQHTGREGLAKPSVFGSLEGDSLDFLGLGSSAAAPKTGRRGRPPVSDVGTTGQLDFGGATTYAAPLLQSSQQKSLKEHPEKPTDRALPKEETTDWGDADDLLAMLPDGSGAPSKKSSSESPPRGTVQLASQQPRKLVSAFEERAGVSDSEPTVAPLPEVSGLGDSLPAAKETAAPDLGGYTPSFLNNTGRTRRAGVGLGRRPPSPLVSDTSVWTESEAQRRSMGGFRTESDAQGRSRNSGLNGTDALKRPMSADQARSGPQLGSALGGRPATADVFRDARVPPSLDSRNGVPASGYSPKADTQRAAGFAGTSRGAGAAKTSRLVNEATEEEPFLRPAETSGRRNDRAEEEFVMRPGSGGSLRGRDREGDAVEQAEHARALAALREEMAASAAKAARERELLVSLHQQELAARDRQAEEERAFSSEHQKSLDVLQKLVAQVESWTAEVQHMSEATRSDKEKMVAERAEAVRSGEAGLAARETALSAREQQTQSATQRLDLLMATLDESVKALHSGQAEERARLEKEHARLQSLQESVLAERSAAQADLAAARERLEEMRDARVREREQFLAECEAERKELAAERKALGDAKEQVCLAEAELDVRIAQHEAKVKSETEALERERLDVEKVRECALEEAHAIQRERADLEEEKAALAAEVDSVQETARHAQAQFEEAAAIRNEAALLHRDAEALHQDRVERDARWEAERLEIEKARESLLALRRSLDEERYQIAQERRSAGDEKLEAVRMAESARLLMQKAGGTGTESGERKENLPAERPSAATKKKKKYANLVRALVGGSGTLDDVLAARLGAAAGDP</sequence>
<feature type="compositionally biased region" description="Low complexity" evidence="2">
    <location>
        <begin position="100"/>
        <end position="116"/>
    </location>
</feature>
<feature type="compositionally biased region" description="Basic and acidic residues" evidence="2">
    <location>
        <begin position="542"/>
        <end position="554"/>
    </location>
</feature>
<gene>
    <name evidence="4" type="ORF">KFL_000100500</name>
</gene>
<evidence type="ECO:0000313" key="4">
    <source>
        <dbReference type="EMBL" id="GAQ78285.1"/>
    </source>
</evidence>
<dbReference type="Pfam" id="PF21007">
    <property type="entry name" value="FBF1"/>
    <property type="match status" value="1"/>
</dbReference>
<feature type="compositionally biased region" description="Low complexity" evidence="2">
    <location>
        <begin position="24"/>
        <end position="33"/>
    </location>
</feature>
<feature type="compositionally biased region" description="Basic and acidic residues" evidence="2">
    <location>
        <begin position="155"/>
        <end position="187"/>
    </location>
</feature>
<feature type="compositionally biased region" description="Basic and acidic residues" evidence="2">
    <location>
        <begin position="654"/>
        <end position="672"/>
    </location>
</feature>
<dbReference type="OMA" id="DYHESHQ"/>
<evidence type="ECO:0000259" key="3">
    <source>
        <dbReference type="Pfam" id="PF21007"/>
    </source>
</evidence>
<proteinExistence type="predicted"/>
<feature type="coiled-coil region" evidence="1">
    <location>
        <begin position="717"/>
        <end position="872"/>
    </location>
</feature>
<accession>A0A1Y1HIG9</accession>
<feature type="compositionally biased region" description="Polar residues" evidence="2">
    <location>
        <begin position="409"/>
        <end position="418"/>
    </location>
</feature>
<feature type="compositionally biased region" description="Low complexity" evidence="2">
    <location>
        <begin position="308"/>
        <end position="324"/>
    </location>
</feature>
<feature type="region of interest" description="Disordered" evidence="2">
    <location>
        <begin position="1"/>
        <end position="574"/>
    </location>
</feature>
<dbReference type="EMBL" id="DF236959">
    <property type="protein sequence ID" value="GAQ78285.1"/>
    <property type="molecule type" value="Genomic_DNA"/>
</dbReference>
<dbReference type="STRING" id="105231.A0A1Y1HIG9"/>
<organism evidence="4 5">
    <name type="scientific">Klebsormidium nitens</name>
    <name type="common">Green alga</name>
    <name type="synonym">Ulothrix nitens</name>
    <dbReference type="NCBI Taxonomy" id="105231"/>
    <lineage>
        <taxon>Eukaryota</taxon>
        <taxon>Viridiplantae</taxon>
        <taxon>Streptophyta</taxon>
        <taxon>Klebsormidiophyceae</taxon>
        <taxon>Klebsormidiales</taxon>
        <taxon>Klebsormidiaceae</taxon>
        <taxon>Klebsormidium</taxon>
    </lineage>
</organism>
<evidence type="ECO:0000256" key="1">
    <source>
        <dbReference type="SAM" id="Coils"/>
    </source>
</evidence>
<reference evidence="4 5" key="1">
    <citation type="journal article" date="2014" name="Nat. Commun.">
        <title>Klebsormidium flaccidum genome reveals primary factors for plant terrestrial adaptation.</title>
        <authorList>
            <person name="Hori K."/>
            <person name="Maruyama F."/>
            <person name="Fujisawa T."/>
            <person name="Togashi T."/>
            <person name="Yamamoto N."/>
            <person name="Seo M."/>
            <person name="Sato S."/>
            <person name="Yamada T."/>
            <person name="Mori H."/>
            <person name="Tajima N."/>
            <person name="Moriyama T."/>
            <person name="Ikeuchi M."/>
            <person name="Watanabe M."/>
            <person name="Wada H."/>
            <person name="Kobayashi K."/>
            <person name="Saito M."/>
            <person name="Masuda T."/>
            <person name="Sasaki-Sekimoto Y."/>
            <person name="Mashiguchi K."/>
            <person name="Awai K."/>
            <person name="Shimojima M."/>
            <person name="Masuda S."/>
            <person name="Iwai M."/>
            <person name="Nobusawa T."/>
            <person name="Narise T."/>
            <person name="Kondo S."/>
            <person name="Saito H."/>
            <person name="Sato R."/>
            <person name="Murakawa M."/>
            <person name="Ihara Y."/>
            <person name="Oshima-Yamada Y."/>
            <person name="Ohtaka K."/>
            <person name="Satoh M."/>
            <person name="Sonobe K."/>
            <person name="Ishii M."/>
            <person name="Ohtani R."/>
            <person name="Kanamori-Sato M."/>
            <person name="Honoki R."/>
            <person name="Miyazaki D."/>
            <person name="Mochizuki H."/>
            <person name="Umetsu J."/>
            <person name="Higashi K."/>
            <person name="Shibata D."/>
            <person name="Kamiya Y."/>
            <person name="Sato N."/>
            <person name="Nakamura Y."/>
            <person name="Tabata S."/>
            <person name="Ida S."/>
            <person name="Kurokawa K."/>
            <person name="Ohta H."/>
        </authorList>
    </citation>
    <scope>NUCLEOTIDE SEQUENCE [LARGE SCALE GENOMIC DNA]</scope>
    <source>
        <strain evidence="4 5">NIES-2285</strain>
    </source>
</reference>
<feature type="region of interest" description="Disordered" evidence="2">
    <location>
        <begin position="958"/>
        <end position="985"/>
    </location>
</feature>
<evidence type="ECO:0000313" key="5">
    <source>
        <dbReference type="Proteomes" id="UP000054558"/>
    </source>
</evidence>
<feature type="compositionally biased region" description="Basic and acidic residues" evidence="2">
    <location>
        <begin position="564"/>
        <end position="574"/>
    </location>
</feature>
<dbReference type="AlphaFoldDB" id="A0A1Y1HIG9"/>
<dbReference type="Proteomes" id="UP000054558">
    <property type="component" value="Unassembled WGS sequence"/>
</dbReference>
<evidence type="ECO:0000256" key="2">
    <source>
        <dbReference type="SAM" id="MobiDB-lite"/>
    </source>
</evidence>
<dbReference type="GO" id="GO:0090162">
    <property type="term" value="P:establishment of epithelial cell polarity"/>
    <property type="evidence" value="ECO:0007669"/>
    <property type="project" value="InterPro"/>
</dbReference>
<dbReference type="GO" id="GO:0097539">
    <property type="term" value="C:ciliary transition fiber"/>
    <property type="evidence" value="ECO:0007669"/>
    <property type="project" value="InterPro"/>
</dbReference>
<keyword evidence="5" id="KW-1185">Reference proteome</keyword>
<dbReference type="PANTHER" id="PTHR33689:SF1">
    <property type="entry name" value="FAS-BINDING FACTOR 1"/>
    <property type="match status" value="1"/>
</dbReference>
<protein>
    <recommendedName>
        <fullName evidence="3">Fas-binding factor 1 C-terminal domain-containing protein</fullName>
    </recommendedName>
</protein>
<feature type="compositionally biased region" description="Basic and acidic residues" evidence="2">
    <location>
        <begin position="276"/>
        <end position="294"/>
    </location>
</feature>
<dbReference type="InterPro" id="IPR049390">
    <property type="entry name" value="FBF1_C"/>
</dbReference>
<dbReference type="GO" id="GO:0060271">
    <property type="term" value="P:cilium assembly"/>
    <property type="evidence" value="ECO:0007669"/>
    <property type="project" value="InterPro"/>
</dbReference>